<keyword evidence="3" id="KW-1185">Reference proteome</keyword>
<dbReference type="InterPro" id="IPR006680">
    <property type="entry name" value="Amidohydro-rel"/>
</dbReference>
<evidence type="ECO:0000313" key="2">
    <source>
        <dbReference type="EMBL" id="EDN01388.1"/>
    </source>
</evidence>
<reference evidence="2 3" key="1">
    <citation type="submission" date="2007-04" db="EMBL/GenBank/DDBJ databases">
        <authorList>
            <person name="Fulton L."/>
            <person name="Clifton S."/>
            <person name="Fulton B."/>
            <person name="Xu J."/>
            <person name="Minx P."/>
            <person name="Pepin K.H."/>
            <person name="Johnson M."/>
            <person name="Thiruvilangam P."/>
            <person name="Bhonagiri V."/>
            <person name="Nash W.E."/>
            <person name="Mardis E.R."/>
            <person name="Wilson R.K."/>
        </authorList>
    </citation>
    <scope>NUCLEOTIDE SEQUENCE [LARGE SCALE GENOMIC DNA]</scope>
    <source>
        <strain evidence="2 3">ATCC 29799</strain>
    </source>
</reference>
<feature type="domain" description="Amidohydrolase-related" evidence="1">
    <location>
        <begin position="252"/>
        <end position="407"/>
    </location>
</feature>
<dbReference type="InterPro" id="IPR051781">
    <property type="entry name" value="Metallo-dep_Hydrolase"/>
</dbReference>
<dbReference type="GO" id="GO:0016810">
    <property type="term" value="F:hydrolase activity, acting on carbon-nitrogen (but not peptide) bonds"/>
    <property type="evidence" value="ECO:0007669"/>
    <property type="project" value="InterPro"/>
</dbReference>
<organism evidence="2 3">
    <name type="scientific">Pseudoflavonifractor capillosus ATCC 29799</name>
    <dbReference type="NCBI Taxonomy" id="411467"/>
    <lineage>
        <taxon>Bacteria</taxon>
        <taxon>Bacillati</taxon>
        <taxon>Bacillota</taxon>
        <taxon>Clostridia</taxon>
        <taxon>Eubacteriales</taxon>
        <taxon>Oscillospiraceae</taxon>
        <taxon>Pseudoflavonifractor</taxon>
    </lineage>
</organism>
<sequence length="410" mass="43666">MSCKHNIALFPIFVKHYFCRKDGISLLIINGILHTMDGPIIENGFVHVEEGKIAAVGPMSALPDGVDQDVVDAAGGHVYPGLVDAHCHLGMFGDSLGFESDDGNESTDPCTPHLRAIDAVNALDRCFSDARAGGVTCVLTGPGSANPIAGQFAALKTNGRWVDQMIVTAPVAMKFALGENPKNVYNDRKETPVTRMATAAIIRENLSKALEYMDKQNKADEDPETDMPDFDAKMEALVPVLKGTLPVHCHAHRADDVATAVRLAKEFGLHLVVVHGTEAYLISDLLAQEGIPVITGPCLTDRSKPELGGQNQENPVILAKAGVKVAICTDHPVIPIQYLPICAAMAVRAGMDEEDALAAITINPAVIGGIDSRVGSLTPGKDADIVLSTGHPLDWKSKVEQVYIGGVRVH</sequence>
<dbReference type="PANTHER" id="PTHR43135:SF3">
    <property type="entry name" value="ALPHA-D-RIBOSE 1-METHYLPHOSPHONATE 5-TRIPHOSPHATE DIPHOSPHATASE"/>
    <property type="match status" value="1"/>
</dbReference>
<protein>
    <submittedName>
        <fullName evidence="2">Amidohydrolase family protein</fullName>
    </submittedName>
</protein>
<dbReference type="InterPro" id="IPR011059">
    <property type="entry name" value="Metal-dep_hydrolase_composite"/>
</dbReference>
<dbReference type="OrthoDB" id="9802793at2"/>
<comment type="caution">
    <text evidence="2">The sequence shown here is derived from an EMBL/GenBank/DDBJ whole genome shotgun (WGS) entry which is preliminary data.</text>
</comment>
<reference evidence="2 3" key="2">
    <citation type="submission" date="2007-06" db="EMBL/GenBank/DDBJ databases">
        <title>Draft genome sequence of Pseudoflavonifractor capillosus ATCC 29799.</title>
        <authorList>
            <person name="Sudarsanam P."/>
            <person name="Ley R."/>
            <person name="Guruge J."/>
            <person name="Turnbaugh P.J."/>
            <person name="Mahowald M."/>
            <person name="Liep D."/>
            <person name="Gordon J."/>
        </authorList>
    </citation>
    <scope>NUCLEOTIDE SEQUENCE [LARGE SCALE GENOMIC DNA]</scope>
    <source>
        <strain evidence="2 3">ATCC 29799</strain>
    </source>
</reference>
<evidence type="ECO:0000259" key="1">
    <source>
        <dbReference type="Pfam" id="PF01979"/>
    </source>
</evidence>
<dbReference type="eggNOG" id="COG1228">
    <property type="taxonomic scope" value="Bacteria"/>
</dbReference>
<accession>A6NQP2</accession>
<name>A6NQP2_9FIRM</name>
<gene>
    <name evidence="2" type="ORF">BACCAP_00513</name>
</gene>
<dbReference type="SUPFAM" id="SSF51556">
    <property type="entry name" value="Metallo-dependent hydrolases"/>
    <property type="match status" value="1"/>
</dbReference>
<dbReference type="PANTHER" id="PTHR43135">
    <property type="entry name" value="ALPHA-D-RIBOSE 1-METHYLPHOSPHONATE 5-TRIPHOSPHATE DIPHOSPHATASE"/>
    <property type="match status" value="1"/>
</dbReference>
<dbReference type="Proteomes" id="UP000003639">
    <property type="component" value="Unassembled WGS sequence"/>
</dbReference>
<evidence type="ECO:0000313" key="3">
    <source>
        <dbReference type="Proteomes" id="UP000003639"/>
    </source>
</evidence>
<dbReference type="AlphaFoldDB" id="A6NQP2"/>
<dbReference type="SUPFAM" id="SSF51338">
    <property type="entry name" value="Composite domain of metallo-dependent hydrolases"/>
    <property type="match status" value="1"/>
</dbReference>
<dbReference type="Gene3D" id="3.20.20.140">
    <property type="entry name" value="Metal-dependent hydrolases"/>
    <property type="match status" value="1"/>
</dbReference>
<proteinExistence type="predicted"/>
<dbReference type="STRING" id="411467.BACCAP_00513"/>
<dbReference type="InterPro" id="IPR032466">
    <property type="entry name" value="Metal_Hydrolase"/>
</dbReference>
<dbReference type="Pfam" id="PF01979">
    <property type="entry name" value="Amidohydro_1"/>
    <property type="match status" value="1"/>
</dbReference>
<keyword evidence="2" id="KW-0378">Hydrolase</keyword>
<dbReference type="EMBL" id="AAXG02000005">
    <property type="protein sequence ID" value="EDN01388.1"/>
    <property type="molecule type" value="Genomic_DNA"/>
</dbReference>
<dbReference type="CDD" id="cd01309">
    <property type="entry name" value="Met_dep_hydrolase_C"/>
    <property type="match status" value="1"/>
</dbReference>